<dbReference type="InterPro" id="IPR038765">
    <property type="entry name" value="Papain-like_cys_pep_sf"/>
</dbReference>
<name>G4YGA2_PHYSP</name>
<dbReference type="Proteomes" id="UP000002640">
    <property type="component" value="Unassembled WGS sequence"/>
</dbReference>
<accession>G4YGA2</accession>
<dbReference type="KEGG" id="psoj:PHYSODRAFT_475332"/>
<reference evidence="5 6" key="1">
    <citation type="journal article" date="2006" name="Science">
        <title>Phytophthora genome sequences uncover evolutionary origins and mechanisms of pathogenesis.</title>
        <authorList>
            <person name="Tyler B.M."/>
            <person name="Tripathy S."/>
            <person name="Zhang X."/>
            <person name="Dehal P."/>
            <person name="Jiang R.H."/>
            <person name="Aerts A."/>
            <person name="Arredondo F.D."/>
            <person name="Baxter L."/>
            <person name="Bensasson D."/>
            <person name="Beynon J.L."/>
            <person name="Chapman J."/>
            <person name="Damasceno C.M."/>
            <person name="Dorrance A.E."/>
            <person name="Dou D."/>
            <person name="Dickerman A.W."/>
            <person name="Dubchak I.L."/>
            <person name="Garbelotto M."/>
            <person name="Gijzen M."/>
            <person name="Gordon S.G."/>
            <person name="Govers F."/>
            <person name="Grunwald N.J."/>
            <person name="Huang W."/>
            <person name="Ivors K.L."/>
            <person name="Jones R.W."/>
            <person name="Kamoun S."/>
            <person name="Krampis K."/>
            <person name="Lamour K.H."/>
            <person name="Lee M.K."/>
            <person name="McDonald W.H."/>
            <person name="Medina M."/>
            <person name="Meijer H.J."/>
            <person name="Nordberg E.K."/>
            <person name="Maclean D.J."/>
            <person name="Ospina-Giraldo M.D."/>
            <person name="Morris P.F."/>
            <person name="Phuntumart V."/>
            <person name="Putnam N.H."/>
            <person name="Rash S."/>
            <person name="Rose J.K."/>
            <person name="Sakihama Y."/>
            <person name="Salamov A.A."/>
            <person name="Savidor A."/>
            <person name="Scheuring C.F."/>
            <person name="Smith B.M."/>
            <person name="Sobral B.W."/>
            <person name="Terry A."/>
            <person name="Torto-Alalibo T.A."/>
            <person name="Win J."/>
            <person name="Xu Z."/>
            <person name="Zhang H."/>
            <person name="Grigoriev I.V."/>
            <person name="Rokhsar D.S."/>
            <person name="Boore J.L."/>
        </authorList>
    </citation>
    <scope>NUCLEOTIDE SEQUENCE [LARGE SCALE GENOMIC DNA]</scope>
    <source>
        <strain evidence="5 6">P6497</strain>
    </source>
</reference>
<proteinExistence type="inferred from homology"/>
<dbReference type="AlphaFoldDB" id="G4YGA2"/>
<dbReference type="GeneID" id="20654599"/>
<gene>
    <name evidence="5" type="ORF">PHYSODRAFT_475332</name>
</gene>
<dbReference type="SMR" id="G4YGA2"/>
<sequence length="157" mass="17423">QVPIATKVSKLKEWRDNPKWTAKVAAKQLGVAKGTLMGWKKALWHLLDDPAALEALGDAFRKKGAGKKKRLKTYDVAPQLLAYKTSPIQSNSLDCGVYMLHYMHKVARFISERRPDSVAEKMKSLTSGSFNVTKAGRSRSALLEALQKDKVAVTVIE</sequence>
<evidence type="ECO:0000259" key="4">
    <source>
        <dbReference type="Pfam" id="PF02902"/>
    </source>
</evidence>
<keyword evidence="6" id="KW-1185">Reference proteome</keyword>
<dbReference type="RefSeq" id="XP_009515989.1">
    <property type="nucleotide sequence ID" value="XM_009517694.1"/>
</dbReference>
<feature type="non-terminal residue" evidence="5">
    <location>
        <position position="1"/>
    </location>
</feature>
<evidence type="ECO:0000256" key="2">
    <source>
        <dbReference type="ARBA" id="ARBA00022670"/>
    </source>
</evidence>
<keyword evidence="3" id="KW-0378">Hydrolase</keyword>
<dbReference type="Pfam" id="PF02902">
    <property type="entry name" value="Peptidase_C48"/>
    <property type="match status" value="1"/>
</dbReference>
<dbReference type="SUPFAM" id="SSF54001">
    <property type="entry name" value="Cysteine proteinases"/>
    <property type="match status" value="1"/>
</dbReference>
<dbReference type="EMBL" id="JH159151">
    <property type="protein sequence ID" value="EGZ28714.1"/>
    <property type="molecule type" value="Genomic_DNA"/>
</dbReference>
<dbReference type="InParanoid" id="G4YGA2"/>
<evidence type="ECO:0000313" key="6">
    <source>
        <dbReference type="Proteomes" id="UP000002640"/>
    </source>
</evidence>
<dbReference type="Gene3D" id="1.10.418.20">
    <property type="match status" value="1"/>
</dbReference>
<comment type="similarity">
    <text evidence="1">Belongs to the peptidase C48 family.</text>
</comment>
<organism evidence="5 6">
    <name type="scientific">Phytophthora sojae (strain P6497)</name>
    <name type="common">Soybean stem and root rot agent</name>
    <name type="synonym">Phytophthora megasperma f. sp. glycines</name>
    <dbReference type="NCBI Taxonomy" id="1094619"/>
    <lineage>
        <taxon>Eukaryota</taxon>
        <taxon>Sar</taxon>
        <taxon>Stramenopiles</taxon>
        <taxon>Oomycota</taxon>
        <taxon>Peronosporomycetes</taxon>
        <taxon>Peronosporales</taxon>
        <taxon>Peronosporaceae</taxon>
        <taxon>Phytophthora</taxon>
    </lineage>
</organism>
<dbReference type="GO" id="GO:0008234">
    <property type="term" value="F:cysteine-type peptidase activity"/>
    <property type="evidence" value="ECO:0007669"/>
    <property type="project" value="InterPro"/>
</dbReference>
<evidence type="ECO:0000313" key="5">
    <source>
        <dbReference type="EMBL" id="EGZ28714.1"/>
    </source>
</evidence>
<evidence type="ECO:0000256" key="3">
    <source>
        <dbReference type="ARBA" id="ARBA00022801"/>
    </source>
</evidence>
<protein>
    <recommendedName>
        <fullName evidence="4">Ubiquitin-like protease family profile domain-containing protein</fullName>
    </recommendedName>
</protein>
<feature type="domain" description="Ubiquitin-like protease family profile" evidence="4">
    <location>
        <begin position="84"/>
        <end position="113"/>
    </location>
</feature>
<dbReference type="OMA" id="IKHRPES"/>
<dbReference type="GO" id="GO:0006508">
    <property type="term" value="P:proteolysis"/>
    <property type="evidence" value="ECO:0007669"/>
    <property type="project" value="UniProtKB-KW"/>
</dbReference>
<evidence type="ECO:0000256" key="1">
    <source>
        <dbReference type="ARBA" id="ARBA00005234"/>
    </source>
</evidence>
<keyword evidence="2" id="KW-0645">Protease</keyword>
<dbReference type="InterPro" id="IPR003653">
    <property type="entry name" value="Peptidase_C48_C"/>
</dbReference>